<dbReference type="InterPro" id="IPR036640">
    <property type="entry name" value="ABC1_TM_sf"/>
</dbReference>
<dbReference type="GO" id="GO:0016020">
    <property type="term" value="C:membrane"/>
    <property type="evidence" value="ECO:0007669"/>
    <property type="project" value="UniProtKB-SubCell"/>
</dbReference>
<keyword evidence="5" id="KW-0106">Calcium</keyword>
<dbReference type="Pfam" id="PF00664">
    <property type="entry name" value="ABC_membrane"/>
    <property type="match status" value="1"/>
</dbReference>
<comment type="subcellular location">
    <subcellularLocation>
        <location evidence="1">Membrane</location>
        <topology evidence="1">Multi-pass membrane protein</topology>
    </subcellularLocation>
</comment>
<keyword evidence="6 8" id="KW-1133">Transmembrane helix</keyword>
<keyword evidence="4" id="KW-0677">Repeat</keyword>
<dbReference type="InterPro" id="IPR003439">
    <property type="entry name" value="ABC_transporter-like_ATP-bd"/>
</dbReference>
<dbReference type="GO" id="GO:0005524">
    <property type="term" value="F:ATP binding"/>
    <property type="evidence" value="ECO:0007669"/>
    <property type="project" value="InterPro"/>
</dbReference>
<evidence type="ECO:0000313" key="13">
    <source>
        <dbReference type="Proteomes" id="UP001152797"/>
    </source>
</evidence>
<feature type="transmembrane region" description="Helical" evidence="8">
    <location>
        <begin position="264"/>
        <end position="283"/>
    </location>
</feature>
<dbReference type="InterPro" id="IPR039421">
    <property type="entry name" value="Type_1_exporter"/>
</dbReference>
<dbReference type="EMBL" id="CAMXCT030000261">
    <property type="protein sequence ID" value="CAL4763623.1"/>
    <property type="molecule type" value="Genomic_DNA"/>
</dbReference>
<dbReference type="GO" id="GO:0016887">
    <property type="term" value="F:ATP hydrolysis activity"/>
    <property type="evidence" value="ECO:0007669"/>
    <property type="project" value="InterPro"/>
</dbReference>
<dbReference type="Gene3D" id="1.20.1560.10">
    <property type="entry name" value="ABC transporter type 1, transmembrane domain"/>
    <property type="match status" value="1"/>
</dbReference>
<keyword evidence="13" id="KW-1185">Reference proteome</keyword>
<dbReference type="GO" id="GO:0034040">
    <property type="term" value="F:ATPase-coupled lipid transmembrane transporter activity"/>
    <property type="evidence" value="ECO:0007669"/>
    <property type="project" value="TreeGrafter"/>
</dbReference>
<keyword evidence="3" id="KW-0732">Signal</keyword>
<evidence type="ECO:0000256" key="5">
    <source>
        <dbReference type="ARBA" id="ARBA00022837"/>
    </source>
</evidence>
<protein>
    <submittedName>
        <fullName evidence="12">ABC transporter domain-containing protein</fullName>
    </submittedName>
</protein>
<evidence type="ECO:0000256" key="1">
    <source>
        <dbReference type="ARBA" id="ARBA00004141"/>
    </source>
</evidence>
<feature type="transmembrane region" description="Helical" evidence="8">
    <location>
        <begin position="310"/>
        <end position="336"/>
    </location>
</feature>
<dbReference type="PANTHER" id="PTHR24221:SF654">
    <property type="entry name" value="ATP-BINDING CASSETTE SUB-FAMILY B MEMBER 6"/>
    <property type="match status" value="1"/>
</dbReference>
<evidence type="ECO:0000256" key="3">
    <source>
        <dbReference type="ARBA" id="ARBA00022729"/>
    </source>
</evidence>
<dbReference type="InterPro" id="IPR027417">
    <property type="entry name" value="P-loop_NTPase"/>
</dbReference>
<evidence type="ECO:0000313" key="11">
    <source>
        <dbReference type="EMBL" id="CAL1129686.1"/>
    </source>
</evidence>
<proteinExistence type="predicted"/>
<dbReference type="SUPFAM" id="SSF90123">
    <property type="entry name" value="ABC transporter transmembrane region"/>
    <property type="match status" value="1"/>
</dbReference>
<dbReference type="EMBL" id="CAMXCT020000261">
    <property type="protein sequence ID" value="CAL1129686.1"/>
    <property type="molecule type" value="Genomic_DNA"/>
</dbReference>
<feature type="transmembrane region" description="Helical" evidence="8">
    <location>
        <begin position="169"/>
        <end position="187"/>
    </location>
</feature>
<feature type="transmembrane region" description="Helical" evidence="8">
    <location>
        <begin position="342"/>
        <end position="359"/>
    </location>
</feature>
<dbReference type="SUPFAM" id="SSF52540">
    <property type="entry name" value="P-loop containing nucleoside triphosphate hydrolases"/>
    <property type="match status" value="1"/>
</dbReference>
<dbReference type="EMBL" id="CAMXCT010000261">
    <property type="protein sequence ID" value="CAI3976311.1"/>
    <property type="molecule type" value="Genomic_DNA"/>
</dbReference>
<evidence type="ECO:0000259" key="9">
    <source>
        <dbReference type="PROSITE" id="PS50893"/>
    </source>
</evidence>
<dbReference type="InterPro" id="IPR003644">
    <property type="entry name" value="Calx_beta"/>
</dbReference>
<dbReference type="InterPro" id="IPR011527">
    <property type="entry name" value="ABC1_TM_dom"/>
</dbReference>
<dbReference type="PROSITE" id="PS50893">
    <property type="entry name" value="ABC_TRANSPORTER_2"/>
    <property type="match status" value="1"/>
</dbReference>
<dbReference type="InterPro" id="IPR038081">
    <property type="entry name" value="CalX-like_sf"/>
</dbReference>
<dbReference type="AlphaFoldDB" id="A0A9P1FHL7"/>
<keyword evidence="7 8" id="KW-0472">Membrane</keyword>
<evidence type="ECO:0000256" key="4">
    <source>
        <dbReference type="ARBA" id="ARBA00022737"/>
    </source>
</evidence>
<keyword evidence="2 8" id="KW-0812">Transmembrane</keyword>
<feature type="transmembrane region" description="Helical" evidence="8">
    <location>
        <begin position="239"/>
        <end position="258"/>
    </location>
</feature>
<sequence>MSDDDDDLVRFATNIFYATEEQDEVELVVLRSGEPSNACRVRCFTQDLSGQAGFRYGSIDQYVEFASGQSEAVVRVPILRDSSWHTCEEFAVKLSDPQDCHIRGGGCRVKIIDQDYFPDNSLEQFILLNELDVVSRWTFASAFVRLCWNQAEVPWKASVSVVISVMHNAYFLLTIYLKVYLINVLLAKAAEAGKLHGHEGSQGSETVSERRLSFEGIDRGTESGGLFGEELLVPGNLEATALVVGMCYVIPFAILHILDLVRAKLGLAGALKTMLMSALFRRFMSYKSQVRQHVSDAEISMMCIRDIPELISGGVMSIFKLVEILCQILVTMVFLFMEDQLAIVPFAVYPVLAVIWMAIRRGTLREVQDAKVKAANDLVRGVHQACMNFGMILDYRKRSKAVDRFSATAMKYRKATGAGALVDINNGRFFPWLTTLSMAAYAVIGVQQLQEGLTNVGTFVATFGIFHEVGHELEAGYEIMIEMFQAFHAVKQLTYMLNLETDDSDRMADSRRRLQIGGEMRRKKLKELQEPGKTKDLGRLIGDAQNLYQMVDDLLDIQLSNLTYVLNEGSKEIKILDQVSLELKQGKIITIASGERQGKSTVLQIIAGKLKPTAGHVFIPPHLQVLQVEDTPSFLPESLKRNLIFGVGDDDLSLASYERVKNICEKLKFSDKLMRRLDQDWENLNKEDDDSWISSLTSTDQMQIHLARAFISNPHVLVLHKPFMRFYNHTMQEAVMTAIQDFVNFRGLALAANKPEDVAGRRARTVRGVVCGGDADGSVEWLVIV</sequence>
<dbReference type="GO" id="GO:0007154">
    <property type="term" value="P:cell communication"/>
    <property type="evidence" value="ECO:0007669"/>
    <property type="project" value="InterPro"/>
</dbReference>
<dbReference type="Gene3D" id="2.60.40.2030">
    <property type="match status" value="1"/>
</dbReference>
<name>A0A9P1FHL7_9DINO</name>
<accession>A0A9P1FHL7</accession>
<evidence type="ECO:0000256" key="7">
    <source>
        <dbReference type="ARBA" id="ARBA00023136"/>
    </source>
</evidence>
<reference evidence="11" key="2">
    <citation type="submission" date="2024-04" db="EMBL/GenBank/DDBJ databases">
        <authorList>
            <person name="Chen Y."/>
            <person name="Shah S."/>
            <person name="Dougan E. K."/>
            <person name="Thang M."/>
            <person name="Chan C."/>
        </authorList>
    </citation>
    <scope>NUCLEOTIDE SEQUENCE [LARGE SCALE GENOMIC DNA]</scope>
</reference>
<dbReference type="GO" id="GO:0140359">
    <property type="term" value="F:ABC-type transporter activity"/>
    <property type="evidence" value="ECO:0007669"/>
    <property type="project" value="InterPro"/>
</dbReference>
<organism evidence="10">
    <name type="scientific">Cladocopium goreaui</name>
    <dbReference type="NCBI Taxonomy" id="2562237"/>
    <lineage>
        <taxon>Eukaryota</taxon>
        <taxon>Sar</taxon>
        <taxon>Alveolata</taxon>
        <taxon>Dinophyceae</taxon>
        <taxon>Suessiales</taxon>
        <taxon>Symbiodiniaceae</taxon>
        <taxon>Cladocopium</taxon>
    </lineage>
</organism>
<reference evidence="10" key="1">
    <citation type="submission" date="2022-10" db="EMBL/GenBank/DDBJ databases">
        <authorList>
            <person name="Chen Y."/>
            <person name="Dougan E. K."/>
            <person name="Chan C."/>
            <person name="Rhodes N."/>
            <person name="Thang M."/>
        </authorList>
    </citation>
    <scope>NUCLEOTIDE SEQUENCE</scope>
</reference>
<evidence type="ECO:0000256" key="2">
    <source>
        <dbReference type="ARBA" id="ARBA00022692"/>
    </source>
</evidence>
<dbReference type="Pfam" id="PF00005">
    <property type="entry name" value="ABC_tran"/>
    <property type="match status" value="1"/>
</dbReference>
<dbReference type="Proteomes" id="UP001152797">
    <property type="component" value="Unassembled WGS sequence"/>
</dbReference>
<dbReference type="SUPFAM" id="SSF141072">
    <property type="entry name" value="CalX-like"/>
    <property type="match status" value="1"/>
</dbReference>
<dbReference type="OrthoDB" id="442297at2759"/>
<dbReference type="Pfam" id="PF03160">
    <property type="entry name" value="Calx-beta"/>
    <property type="match status" value="1"/>
</dbReference>
<evidence type="ECO:0000256" key="6">
    <source>
        <dbReference type="ARBA" id="ARBA00022989"/>
    </source>
</evidence>
<evidence type="ECO:0000313" key="10">
    <source>
        <dbReference type="EMBL" id="CAI3976311.1"/>
    </source>
</evidence>
<feature type="domain" description="ABC transporter" evidence="9">
    <location>
        <begin position="557"/>
        <end position="771"/>
    </location>
</feature>
<evidence type="ECO:0000313" key="12">
    <source>
        <dbReference type="EMBL" id="CAL4763623.1"/>
    </source>
</evidence>
<comment type="caution">
    <text evidence="10">The sequence shown here is derived from an EMBL/GenBank/DDBJ whole genome shotgun (WGS) entry which is preliminary data.</text>
</comment>
<gene>
    <name evidence="10" type="ORF">C1SCF055_LOCUS4539</name>
</gene>
<dbReference type="PANTHER" id="PTHR24221">
    <property type="entry name" value="ATP-BINDING CASSETTE SUB-FAMILY B"/>
    <property type="match status" value="1"/>
</dbReference>
<evidence type="ECO:0000256" key="8">
    <source>
        <dbReference type="SAM" id="Phobius"/>
    </source>
</evidence>
<dbReference type="Gene3D" id="3.40.50.300">
    <property type="entry name" value="P-loop containing nucleotide triphosphate hydrolases"/>
    <property type="match status" value="1"/>
</dbReference>